<name>A0A2G5T047_9PELO</name>
<comment type="caution">
    <text evidence="1">The sequence shown here is derived from an EMBL/GenBank/DDBJ whole genome shotgun (WGS) entry which is preliminary data.</text>
</comment>
<protein>
    <recommendedName>
        <fullName evidence="3">USP domain-containing protein</fullName>
    </recommendedName>
</protein>
<dbReference type="EMBL" id="PDUG01000006">
    <property type="protein sequence ID" value="PIC20519.1"/>
    <property type="molecule type" value="Genomic_DNA"/>
</dbReference>
<accession>A0A2G5T047</accession>
<dbReference type="Proteomes" id="UP000230233">
    <property type="component" value="Chromosome X"/>
</dbReference>
<keyword evidence="2" id="KW-1185">Reference proteome</keyword>
<evidence type="ECO:0008006" key="3">
    <source>
        <dbReference type="Google" id="ProtNLM"/>
    </source>
</evidence>
<dbReference type="AlphaFoldDB" id="A0A2G5T047"/>
<gene>
    <name evidence="1" type="primary">Cnig_chr_X.g25692</name>
    <name evidence="1" type="ORF">B9Z55_025692</name>
</gene>
<proteinExistence type="predicted"/>
<sequence>MVSGECSKCGGVVQQTIKVEAQQAEYHFAMIPGPILDINSESEASMFGHQWRIRGFAERVMVGEAGHFVSCVRVLDHWHLVNDDQSEDEGRQAVANWNIMILVSEKIL</sequence>
<dbReference type="OrthoDB" id="5887341at2759"/>
<organism evidence="1 2">
    <name type="scientific">Caenorhabditis nigoni</name>
    <dbReference type="NCBI Taxonomy" id="1611254"/>
    <lineage>
        <taxon>Eukaryota</taxon>
        <taxon>Metazoa</taxon>
        <taxon>Ecdysozoa</taxon>
        <taxon>Nematoda</taxon>
        <taxon>Chromadorea</taxon>
        <taxon>Rhabditida</taxon>
        <taxon>Rhabditina</taxon>
        <taxon>Rhabditomorpha</taxon>
        <taxon>Rhabditoidea</taxon>
        <taxon>Rhabditidae</taxon>
        <taxon>Peloderinae</taxon>
        <taxon>Caenorhabditis</taxon>
    </lineage>
</organism>
<reference evidence="2" key="1">
    <citation type="submission" date="2017-10" db="EMBL/GenBank/DDBJ databases">
        <title>Rapid genome shrinkage in a self-fertile nematode reveals novel sperm competition proteins.</title>
        <authorList>
            <person name="Yin D."/>
            <person name="Schwarz E.M."/>
            <person name="Thomas C.G."/>
            <person name="Felde R.L."/>
            <person name="Korf I.F."/>
            <person name="Cutter A.D."/>
            <person name="Schartner C.M."/>
            <person name="Ralston E.J."/>
            <person name="Meyer B.J."/>
            <person name="Haag E.S."/>
        </authorList>
    </citation>
    <scope>NUCLEOTIDE SEQUENCE [LARGE SCALE GENOMIC DNA]</scope>
    <source>
        <strain evidence="2">JU1422</strain>
    </source>
</reference>
<evidence type="ECO:0000313" key="2">
    <source>
        <dbReference type="Proteomes" id="UP000230233"/>
    </source>
</evidence>
<evidence type="ECO:0000313" key="1">
    <source>
        <dbReference type="EMBL" id="PIC20519.1"/>
    </source>
</evidence>